<gene>
    <name evidence="2" type="ORF">LPLAT_LOCUS3112</name>
</gene>
<reference evidence="2" key="1">
    <citation type="submission" date="2024-04" db="EMBL/GenBank/DDBJ databases">
        <authorList>
            <consortium name="Molecular Ecology Group"/>
        </authorList>
    </citation>
    <scope>NUCLEOTIDE SEQUENCE</scope>
</reference>
<dbReference type="EMBL" id="OZ034835">
    <property type="protein sequence ID" value="CAL1677036.1"/>
    <property type="molecule type" value="Genomic_DNA"/>
</dbReference>
<feature type="region of interest" description="Disordered" evidence="1">
    <location>
        <begin position="46"/>
        <end position="67"/>
    </location>
</feature>
<keyword evidence="3" id="KW-1185">Reference proteome</keyword>
<dbReference type="AlphaFoldDB" id="A0AAV2NCD2"/>
<name>A0AAV2NCD2_9HYME</name>
<protein>
    <submittedName>
        <fullName evidence="2">Uncharacterized protein</fullName>
    </submittedName>
</protein>
<evidence type="ECO:0000313" key="3">
    <source>
        <dbReference type="Proteomes" id="UP001497644"/>
    </source>
</evidence>
<feature type="compositionally biased region" description="Basic and acidic residues" evidence="1">
    <location>
        <begin position="9"/>
        <end position="23"/>
    </location>
</feature>
<proteinExistence type="predicted"/>
<organism evidence="2 3">
    <name type="scientific">Lasius platythorax</name>
    <dbReference type="NCBI Taxonomy" id="488582"/>
    <lineage>
        <taxon>Eukaryota</taxon>
        <taxon>Metazoa</taxon>
        <taxon>Ecdysozoa</taxon>
        <taxon>Arthropoda</taxon>
        <taxon>Hexapoda</taxon>
        <taxon>Insecta</taxon>
        <taxon>Pterygota</taxon>
        <taxon>Neoptera</taxon>
        <taxon>Endopterygota</taxon>
        <taxon>Hymenoptera</taxon>
        <taxon>Apocrita</taxon>
        <taxon>Aculeata</taxon>
        <taxon>Formicoidea</taxon>
        <taxon>Formicidae</taxon>
        <taxon>Formicinae</taxon>
        <taxon>Lasius</taxon>
        <taxon>Lasius</taxon>
    </lineage>
</organism>
<evidence type="ECO:0000256" key="1">
    <source>
        <dbReference type="SAM" id="MobiDB-lite"/>
    </source>
</evidence>
<dbReference type="Proteomes" id="UP001497644">
    <property type="component" value="Chromosome 12"/>
</dbReference>
<feature type="region of interest" description="Disordered" evidence="1">
    <location>
        <begin position="1"/>
        <end position="29"/>
    </location>
</feature>
<sequence length="67" mass="7620">MRNWSADKSTAEDISSRDCRNCERAPASTVAPAEIWRADWRRRRGPYDRRTGHVATSGVASTNQTHF</sequence>
<feature type="compositionally biased region" description="Polar residues" evidence="1">
    <location>
        <begin position="58"/>
        <end position="67"/>
    </location>
</feature>
<evidence type="ECO:0000313" key="2">
    <source>
        <dbReference type="EMBL" id="CAL1677036.1"/>
    </source>
</evidence>
<accession>A0AAV2NCD2</accession>